<reference evidence="2" key="1">
    <citation type="journal article" date="2022" name="bioRxiv">
        <title>Genomics of Preaxostyla Flagellates Illuminates Evolutionary Transitions and the Path Towards Mitochondrial Loss.</title>
        <authorList>
            <person name="Novak L.V.F."/>
            <person name="Treitli S.C."/>
            <person name="Pyrih J."/>
            <person name="Halakuc P."/>
            <person name="Pipaliya S.V."/>
            <person name="Vacek V."/>
            <person name="Brzon O."/>
            <person name="Soukal P."/>
            <person name="Eme L."/>
            <person name="Dacks J.B."/>
            <person name="Karnkowska A."/>
            <person name="Elias M."/>
            <person name="Hampl V."/>
        </authorList>
    </citation>
    <scope>NUCLEOTIDE SEQUENCE</scope>
    <source>
        <strain evidence="2">RCP-MX</strain>
    </source>
</reference>
<organism evidence="2 3">
    <name type="scientific">Paratrimastix pyriformis</name>
    <dbReference type="NCBI Taxonomy" id="342808"/>
    <lineage>
        <taxon>Eukaryota</taxon>
        <taxon>Metamonada</taxon>
        <taxon>Preaxostyla</taxon>
        <taxon>Paratrimastigidae</taxon>
        <taxon>Paratrimastix</taxon>
    </lineage>
</organism>
<evidence type="ECO:0000256" key="1">
    <source>
        <dbReference type="SAM" id="MobiDB-lite"/>
    </source>
</evidence>
<feature type="compositionally biased region" description="Low complexity" evidence="1">
    <location>
        <begin position="256"/>
        <end position="265"/>
    </location>
</feature>
<accession>A0ABQ8UCZ7</accession>
<feature type="compositionally biased region" description="Pro residues" evidence="1">
    <location>
        <begin position="291"/>
        <end position="300"/>
    </location>
</feature>
<proteinExistence type="predicted"/>
<feature type="region of interest" description="Disordered" evidence="1">
    <location>
        <begin position="120"/>
        <end position="318"/>
    </location>
</feature>
<evidence type="ECO:0000313" key="2">
    <source>
        <dbReference type="EMBL" id="KAJ4457152.1"/>
    </source>
</evidence>
<protein>
    <submittedName>
        <fullName evidence="2">Uncharacterized protein</fullName>
    </submittedName>
</protein>
<gene>
    <name evidence="2" type="ORF">PAPYR_7444</name>
</gene>
<feature type="compositionally biased region" description="Acidic residues" evidence="1">
    <location>
        <begin position="70"/>
        <end position="86"/>
    </location>
</feature>
<feature type="compositionally biased region" description="Pro residues" evidence="1">
    <location>
        <begin position="239"/>
        <end position="255"/>
    </location>
</feature>
<evidence type="ECO:0000313" key="3">
    <source>
        <dbReference type="Proteomes" id="UP001141327"/>
    </source>
</evidence>
<sequence>MELEWQLVQLDIETSSCPLPSVAQHGVLADQRALLLDNPKAKPPTPPPPLITGFPDPRRRPSAPLGPSGDESESESESDSPDEEEVPSTGGAASPAAGDPGVGGAARLVNMAIMVEYVDPSEVPPVPPAPRLGLAVAPPSPECAPAPMADLPAADPPGQPPVEGECSQHIPGSPSAPGGPGASRGSRVLVEDMAGQLIHQQDAPTRRVLPAPAPTPASATNGAMGADQGDEWVVAYAPPCAPPPRLEPPVAPPPRSEVAVPASAPSAPPGPSALSVPPGPGSGEGTAPTLFLPPPPPLRPPLRLDRPLRAPRPSRCPP</sequence>
<dbReference type="EMBL" id="JAPMOS010000053">
    <property type="protein sequence ID" value="KAJ4457152.1"/>
    <property type="molecule type" value="Genomic_DNA"/>
</dbReference>
<comment type="caution">
    <text evidence="2">The sequence shown here is derived from an EMBL/GenBank/DDBJ whole genome shotgun (WGS) entry which is preliminary data.</text>
</comment>
<keyword evidence="3" id="KW-1185">Reference proteome</keyword>
<dbReference type="Proteomes" id="UP001141327">
    <property type="component" value="Unassembled WGS sequence"/>
</dbReference>
<feature type="compositionally biased region" description="Pro residues" evidence="1">
    <location>
        <begin position="41"/>
        <end position="50"/>
    </location>
</feature>
<feature type="compositionally biased region" description="Low complexity" evidence="1">
    <location>
        <begin position="87"/>
        <end position="99"/>
    </location>
</feature>
<feature type="region of interest" description="Disordered" evidence="1">
    <location>
        <begin position="34"/>
        <end position="104"/>
    </location>
</feature>
<name>A0ABQ8UCZ7_9EUKA</name>